<reference evidence="1 2" key="1">
    <citation type="submission" date="2019-07" db="EMBL/GenBank/DDBJ databases">
        <title>Whole genome shotgun sequence of Lactobacillus rapi NBRC 109618.</title>
        <authorList>
            <person name="Hosoyama A."/>
            <person name="Uohara A."/>
            <person name="Ohji S."/>
            <person name="Ichikawa N."/>
        </authorList>
    </citation>
    <scope>NUCLEOTIDE SEQUENCE [LARGE SCALE GENOMIC DNA]</scope>
    <source>
        <strain evidence="1 2">NBRC 109618</strain>
    </source>
</reference>
<proteinExistence type="predicted"/>
<organism evidence="1 2">
    <name type="scientific">Lentilactobacillus rapi</name>
    <dbReference type="NCBI Taxonomy" id="481723"/>
    <lineage>
        <taxon>Bacteria</taxon>
        <taxon>Bacillati</taxon>
        <taxon>Bacillota</taxon>
        <taxon>Bacilli</taxon>
        <taxon>Lactobacillales</taxon>
        <taxon>Lactobacillaceae</taxon>
        <taxon>Lentilactobacillus</taxon>
    </lineage>
</organism>
<sequence>MAIKTGPGSQERTPPFMGRLSLNLLGGIRLNDYNEIIKKTSRSIPFEVQLTSNWNGSVFVIF</sequence>
<dbReference type="Proteomes" id="UP000321569">
    <property type="component" value="Unassembled WGS sequence"/>
</dbReference>
<dbReference type="EMBL" id="BKAM01000038">
    <property type="protein sequence ID" value="GEP72889.1"/>
    <property type="molecule type" value="Genomic_DNA"/>
</dbReference>
<accession>A0A512PNW9</accession>
<protein>
    <submittedName>
        <fullName evidence="1">Uncharacterized protein</fullName>
    </submittedName>
</protein>
<evidence type="ECO:0000313" key="1">
    <source>
        <dbReference type="EMBL" id="GEP72889.1"/>
    </source>
</evidence>
<comment type="caution">
    <text evidence="1">The sequence shown here is derived from an EMBL/GenBank/DDBJ whole genome shotgun (WGS) entry which is preliminary data.</text>
</comment>
<dbReference type="AlphaFoldDB" id="A0A512PNW9"/>
<gene>
    <name evidence="1" type="ORF">LRA02_17570</name>
</gene>
<name>A0A512PNW9_9LACO</name>
<evidence type="ECO:0000313" key="2">
    <source>
        <dbReference type="Proteomes" id="UP000321569"/>
    </source>
</evidence>